<name>A0ACC2W2H7_9TREE</name>
<evidence type="ECO:0000313" key="2">
    <source>
        <dbReference type="Proteomes" id="UP001230649"/>
    </source>
</evidence>
<keyword evidence="2" id="KW-1185">Reference proteome</keyword>
<reference evidence="1" key="1">
    <citation type="submission" date="2023-04" db="EMBL/GenBank/DDBJ databases">
        <title>Draft Genome sequencing of Naganishia species isolated from polar environments using Oxford Nanopore Technology.</title>
        <authorList>
            <person name="Leo P."/>
            <person name="Venkateswaran K."/>
        </authorList>
    </citation>
    <scope>NUCLEOTIDE SEQUENCE</scope>
    <source>
        <strain evidence="1">MNA-CCFEE 5262</strain>
    </source>
</reference>
<protein>
    <submittedName>
        <fullName evidence="1">Uncharacterized protein</fullName>
    </submittedName>
</protein>
<gene>
    <name evidence="1" type="ORF">QFC20_004323</name>
</gene>
<organism evidence="1 2">
    <name type="scientific">Naganishia adeliensis</name>
    <dbReference type="NCBI Taxonomy" id="92952"/>
    <lineage>
        <taxon>Eukaryota</taxon>
        <taxon>Fungi</taxon>
        <taxon>Dikarya</taxon>
        <taxon>Basidiomycota</taxon>
        <taxon>Agaricomycotina</taxon>
        <taxon>Tremellomycetes</taxon>
        <taxon>Filobasidiales</taxon>
        <taxon>Filobasidiaceae</taxon>
        <taxon>Naganishia</taxon>
    </lineage>
</organism>
<comment type="caution">
    <text evidence="1">The sequence shown here is derived from an EMBL/GenBank/DDBJ whole genome shotgun (WGS) entry which is preliminary data.</text>
</comment>
<dbReference type="Proteomes" id="UP001230649">
    <property type="component" value="Unassembled WGS sequence"/>
</dbReference>
<dbReference type="EMBL" id="JASBWS010000048">
    <property type="protein sequence ID" value="KAJ9105643.1"/>
    <property type="molecule type" value="Genomic_DNA"/>
</dbReference>
<evidence type="ECO:0000313" key="1">
    <source>
        <dbReference type="EMBL" id="KAJ9105643.1"/>
    </source>
</evidence>
<proteinExistence type="predicted"/>
<accession>A0ACC2W2H7</accession>
<sequence>MRYLQRTLPRLRPRTSTLVFRFRPFFTSSPTWTPPHVEYPSTATKQKSYATPLLPLPTPPTQPASKGLFVLYVPQKPEEWPSHIEMDDPLVDRVGKEMALQGIRMIVAHDPTEEGYHAKLLISRGLVSTYPSFTLETFTSPEFKQTITALPAITTPATQEILVCTHGARDCRCSDIGGDLVLALRHEVSKRGLRGKVKVTQCAHVGGHKWAANAILLPTMTFLSNLRPTHAPLIMDHLTNPTNEPIKAELWRAHFRGVIGQPVESQVAAYEAALHPSTAESEGPPAKRRERKRLPVRFMTADGTTHDVYGYEGESLMEIAKREELGAVEGTCGGHLECATCHMYVPYDLIDPPQALVPDLTDAEEDMLDYALGFKEEKSRLGCRVALNEGLSKWSMEGEGVELPEY</sequence>